<dbReference type="AlphaFoldDB" id="A0A941IC64"/>
<protein>
    <submittedName>
        <fullName evidence="2">DUF4861 domain-containing protein</fullName>
    </submittedName>
</protein>
<comment type="caution">
    <text evidence="2">The sequence shown here is derived from an EMBL/GenBank/DDBJ whole genome shotgun (WGS) entry which is preliminary data.</text>
</comment>
<gene>
    <name evidence="2" type="ORF">KDM90_07635</name>
</gene>
<reference evidence="2" key="1">
    <citation type="submission" date="2021-04" db="EMBL/GenBank/DDBJ databases">
        <title>novel species isolated from subtropical streams in China.</title>
        <authorList>
            <person name="Lu H."/>
        </authorList>
    </citation>
    <scope>NUCLEOTIDE SEQUENCE</scope>
    <source>
        <strain evidence="2">FT137W</strain>
    </source>
</reference>
<dbReference type="Pfam" id="PF16153">
    <property type="entry name" value="DUF4861"/>
    <property type="match status" value="1"/>
</dbReference>
<dbReference type="InterPro" id="IPR032342">
    <property type="entry name" value="DUF4861"/>
</dbReference>
<evidence type="ECO:0000313" key="3">
    <source>
        <dbReference type="Proteomes" id="UP000678545"/>
    </source>
</evidence>
<dbReference type="EMBL" id="JAGSPJ010000002">
    <property type="protein sequence ID" value="MBR7799864.1"/>
    <property type="molecule type" value="Genomic_DNA"/>
</dbReference>
<proteinExistence type="predicted"/>
<organism evidence="2 3">
    <name type="scientific">Undibacterium fentianense</name>
    <dbReference type="NCBI Taxonomy" id="2828728"/>
    <lineage>
        <taxon>Bacteria</taxon>
        <taxon>Pseudomonadati</taxon>
        <taxon>Pseudomonadota</taxon>
        <taxon>Betaproteobacteria</taxon>
        <taxon>Burkholderiales</taxon>
        <taxon>Oxalobacteraceae</taxon>
        <taxon>Undibacterium</taxon>
    </lineage>
</organism>
<accession>A0A941IC64</accession>
<feature type="chain" id="PRO_5037075683" evidence="1">
    <location>
        <begin position="28"/>
        <end position="419"/>
    </location>
</feature>
<name>A0A941IC64_9BURK</name>
<sequence>MRNRIPTLLALASATAPLMLFSGSISAQEQAQAPLQVVVSHQLEQARPSETITIPWSQINQYLPGALIQKIAVKDKHGKVLAHQVTNIAPQAKDPKGIGIAYGELIFQYHFAAGEKSAEFTIEKIDTVAPVFETKAFGRHVPERLDDFAWENDKVAHRTYGLALAAPAPVGVTKEVLVTSGIDIWFKRVSYPIVDRWYNKGHDHYHHDEGEGMDMYNVGKSRGCGGTGIWDGQQLHTSINYEKWKVLANGPVRTVFELSYPSWDAAGIAITETKRFTVDAGHYLDKIESSFQYLGGQTLTAAIGLNKTPSDKGQSPHITLIQDTDRGLLAQWVQQTSKGEFGTAILVASPNTTTSFAEDTLNHLILAPVQSGKPLTYYAGAAWNRSGDILSKEAWQSYLNNMAQRLRDPIQIQLKAKAL</sequence>
<dbReference type="Proteomes" id="UP000678545">
    <property type="component" value="Unassembled WGS sequence"/>
</dbReference>
<feature type="signal peptide" evidence="1">
    <location>
        <begin position="1"/>
        <end position="27"/>
    </location>
</feature>
<evidence type="ECO:0000313" key="2">
    <source>
        <dbReference type="EMBL" id="MBR7799864.1"/>
    </source>
</evidence>
<evidence type="ECO:0000256" key="1">
    <source>
        <dbReference type="SAM" id="SignalP"/>
    </source>
</evidence>
<keyword evidence="1" id="KW-0732">Signal</keyword>
<keyword evidence="3" id="KW-1185">Reference proteome</keyword>